<accession>A0A1T5JYE2</accession>
<dbReference type="EMBL" id="FUZT01000003">
    <property type="protein sequence ID" value="SKC56238.1"/>
    <property type="molecule type" value="Genomic_DNA"/>
</dbReference>
<dbReference type="Gene3D" id="3.30.360.40">
    <property type="entry name" value="YwmB-like"/>
    <property type="match status" value="1"/>
</dbReference>
<dbReference type="RefSeq" id="WP_079490471.1">
    <property type="nucleotide sequence ID" value="NZ_FUZT01000003.1"/>
</dbReference>
<evidence type="ECO:0000313" key="2">
    <source>
        <dbReference type="Proteomes" id="UP000190285"/>
    </source>
</evidence>
<dbReference type="InterPro" id="IPR036209">
    <property type="entry name" value="YwmB-like_sf"/>
</dbReference>
<gene>
    <name evidence="1" type="ORF">SAMN02194393_01448</name>
</gene>
<reference evidence="1 2" key="1">
    <citation type="submission" date="2017-02" db="EMBL/GenBank/DDBJ databases">
        <authorList>
            <person name="Peterson S.W."/>
        </authorList>
    </citation>
    <scope>NUCLEOTIDE SEQUENCE [LARGE SCALE GENOMIC DNA]</scope>
    <source>
        <strain evidence="1 2">M1</strain>
    </source>
</reference>
<dbReference type="OrthoDB" id="1708334at2"/>
<evidence type="ECO:0000313" key="1">
    <source>
        <dbReference type="EMBL" id="SKC56238.1"/>
    </source>
</evidence>
<sequence length="245" mass="28070">MYKKLFTYILIFIFSVSIVFGNSSENLKPEDIVNTSFLESQAHLDHININSYVVFNDKFITIDNANKICNDISGKLNMQEIEFEKENRDDFSQVIVNGTISEGIHGTVILQSSRLEDFKESSIVIDIIQTNKEYDLKELCDKIRDVLSNYGSVNLNINLIGYYDGLVDMKEIKGKIKNIFKKIDAEKIEGIESDELISITGYTSNIEKHIGYCGKKVNINIASRFNSYENRTYIWIGTPLIVLEY</sequence>
<dbReference type="Proteomes" id="UP000190285">
    <property type="component" value="Unassembled WGS sequence"/>
</dbReference>
<dbReference type="SUPFAM" id="SSF143842">
    <property type="entry name" value="YwmB-like"/>
    <property type="match status" value="1"/>
</dbReference>
<organism evidence="1 2">
    <name type="scientific">Maledivibacter halophilus</name>
    <dbReference type="NCBI Taxonomy" id="36842"/>
    <lineage>
        <taxon>Bacteria</taxon>
        <taxon>Bacillati</taxon>
        <taxon>Bacillota</taxon>
        <taxon>Clostridia</taxon>
        <taxon>Peptostreptococcales</taxon>
        <taxon>Caminicellaceae</taxon>
        <taxon>Maledivibacter</taxon>
    </lineage>
</organism>
<dbReference type="Pfam" id="PF08680">
    <property type="entry name" value="DUF1779"/>
    <property type="match status" value="1"/>
</dbReference>
<keyword evidence="2" id="KW-1185">Reference proteome</keyword>
<proteinExistence type="predicted"/>
<protein>
    <submittedName>
        <fullName evidence="1">TATA-box binding</fullName>
    </submittedName>
</protein>
<dbReference type="STRING" id="36842.SAMN02194393_01448"/>
<dbReference type="InterPro" id="IPR014794">
    <property type="entry name" value="DUF1779"/>
</dbReference>
<dbReference type="AlphaFoldDB" id="A0A1T5JYE2"/>
<name>A0A1T5JYE2_9FIRM</name>